<sequence>MKFALFGFSVCLLVSLYNPLQFWESGVRVTDAAKAVIDKIKAGKEFRYRIFFVKNETVIDIESKGSRTSTYDEYLTN</sequence>
<dbReference type="EMBL" id="CAKKLH010000190">
    <property type="protein sequence ID" value="CAH0105600.1"/>
    <property type="molecule type" value="Genomic_DNA"/>
</dbReference>
<feature type="signal peptide" evidence="1">
    <location>
        <begin position="1"/>
        <end position="19"/>
    </location>
</feature>
<feature type="chain" id="PRO_5035272355" evidence="1">
    <location>
        <begin position="20"/>
        <end position="77"/>
    </location>
</feature>
<dbReference type="Gene3D" id="3.40.20.10">
    <property type="entry name" value="Severin"/>
    <property type="match status" value="1"/>
</dbReference>
<accession>A0A8J2RQT0</accession>
<keyword evidence="3" id="KW-1185">Reference proteome</keyword>
<keyword evidence="1" id="KW-0732">Signal</keyword>
<dbReference type="OrthoDB" id="10249245at2759"/>
<protein>
    <submittedName>
        <fullName evidence="2">Uncharacterized protein</fullName>
    </submittedName>
</protein>
<evidence type="ECO:0000313" key="3">
    <source>
        <dbReference type="Proteomes" id="UP000789390"/>
    </source>
</evidence>
<organism evidence="2 3">
    <name type="scientific">Daphnia galeata</name>
    <dbReference type="NCBI Taxonomy" id="27404"/>
    <lineage>
        <taxon>Eukaryota</taxon>
        <taxon>Metazoa</taxon>
        <taxon>Ecdysozoa</taxon>
        <taxon>Arthropoda</taxon>
        <taxon>Crustacea</taxon>
        <taxon>Branchiopoda</taxon>
        <taxon>Diplostraca</taxon>
        <taxon>Cladocera</taxon>
        <taxon>Anomopoda</taxon>
        <taxon>Daphniidae</taxon>
        <taxon>Daphnia</taxon>
    </lineage>
</organism>
<dbReference type="InterPro" id="IPR029006">
    <property type="entry name" value="ADF-H/Gelsolin-like_dom_sf"/>
</dbReference>
<dbReference type="AlphaFoldDB" id="A0A8J2RQT0"/>
<dbReference type="SUPFAM" id="SSF55753">
    <property type="entry name" value="Actin depolymerizing proteins"/>
    <property type="match status" value="1"/>
</dbReference>
<evidence type="ECO:0000256" key="1">
    <source>
        <dbReference type="SAM" id="SignalP"/>
    </source>
</evidence>
<dbReference type="Proteomes" id="UP000789390">
    <property type="component" value="Unassembled WGS sequence"/>
</dbReference>
<comment type="caution">
    <text evidence="2">The sequence shown here is derived from an EMBL/GenBank/DDBJ whole genome shotgun (WGS) entry which is preliminary data.</text>
</comment>
<reference evidence="2" key="1">
    <citation type="submission" date="2021-11" db="EMBL/GenBank/DDBJ databases">
        <authorList>
            <person name="Schell T."/>
        </authorList>
    </citation>
    <scope>NUCLEOTIDE SEQUENCE</scope>
    <source>
        <strain evidence="2">M5</strain>
    </source>
</reference>
<gene>
    <name evidence="2" type="ORF">DGAL_LOCUS8656</name>
</gene>
<name>A0A8J2RQT0_9CRUS</name>
<proteinExistence type="predicted"/>
<evidence type="ECO:0000313" key="2">
    <source>
        <dbReference type="EMBL" id="CAH0105600.1"/>
    </source>
</evidence>